<feature type="region of interest" description="Disordered" evidence="2">
    <location>
        <begin position="173"/>
        <end position="211"/>
    </location>
</feature>
<feature type="domain" description="J" evidence="3">
    <location>
        <begin position="103"/>
        <end position="170"/>
    </location>
</feature>
<feature type="region of interest" description="Disordered" evidence="2">
    <location>
        <begin position="71"/>
        <end position="101"/>
    </location>
</feature>
<evidence type="ECO:0000313" key="5">
    <source>
        <dbReference type="Proteomes" id="UP001516023"/>
    </source>
</evidence>
<dbReference type="EMBL" id="JABMIG020000040">
    <property type="protein sequence ID" value="KAL3799248.1"/>
    <property type="molecule type" value="Genomic_DNA"/>
</dbReference>
<dbReference type="Proteomes" id="UP001516023">
    <property type="component" value="Unassembled WGS sequence"/>
</dbReference>
<proteinExistence type="predicted"/>
<feature type="compositionally biased region" description="Low complexity" evidence="2">
    <location>
        <begin position="498"/>
        <end position="510"/>
    </location>
</feature>
<dbReference type="SUPFAM" id="SSF46565">
    <property type="entry name" value="Chaperone J-domain"/>
    <property type="match status" value="1"/>
</dbReference>
<dbReference type="AlphaFoldDB" id="A0ABD3QFQ4"/>
<evidence type="ECO:0000313" key="4">
    <source>
        <dbReference type="EMBL" id="KAL3799248.1"/>
    </source>
</evidence>
<dbReference type="PROSITE" id="PS50076">
    <property type="entry name" value="DNAJ_2"/>
    <property type="match status" value="1"/>
</dbReference>
<accession>A0ABD3QFQ4</accession>
<feature type="region of interest" description="Disordered" evidence="2">
    <location>
        <begin position="378"/>
        <end position="538"/>
    </location>
</feature>
<sequence length="559" mass="61153">MCANSLPHQRNFRTIFGRTRQRPPPSRSLSCLILVAISSRLSLDGEAFSTPPTTLTPFIPRASPSLLALPRHHRPSHTYRPNTALHMTPKSKSKPPPLPNTSDPFLLLGLDASNPPTDAAEIKRAYRKRAMQYHPDVLLSTDSTEAERKAASEDFAKINAAYEMLSGGGGNVGGGGGGAEKKTSSGGYNYQPPHRRPSSASSSWTGGKSPSWEDFLPNYSEEDAKYDAGSDSFGAIFSDLLSGVAAGAAGVAGGGGIMGDLIDFLERNVDGFQSGYDDDASLERLLSSGSFEDVANEMDEADVLVSSLEKKLLSVEEEMMQLQADLGYAQKYSEKLDLEERIAELKAREKVVKGYLKKGRSRLVRLRERYKELIVKGRGGRGYDYTPSGSSSSPRDTYSGQSQSSSSAYKSPPPTSPSSNRAAETASTSSDSESKSWRTEGFSSTGRRSSSSRRSSRRRSEAGSDSTVDNSYRTSPNQRRETWEQTGPDEQAYRTRTSSSSSSASANSSSTVKPLRNEEWTPPHRRTQSSTERVAEDKRRLRELKVDDDFERLKREMGL</sequence>
<feature type="compositionally biased region" description="Low complexity" evidence="2">
    <location>
        <begin position="399"/>
        <end position="410"/>
    </location>
</feature>
<name>A0ABD3QFQ4_9STRA</name>
<keyword evidence="1" id="KW-0175">Coiled coil</keyword>
<dbReference type="InterPro" id="IPR036869">
    <property type="entry name" value="J_dom_sf"/>
</dbReference>
<feature type="compositionally biased region" description="Low complexity" evidence="2">
    <location>
        <begin position="198"/>
        <end position="211"/>
    </location>
</feature>
<dbReference type="InterPro" id="IPR001623">
    <property type="entry name" value="DnaJ_domain"/>
</dbReference>
<evidence type="ECO:0000256" key="1">
    <source>
        <dbReference type="SAM" id="Coils"/>
    </source>
</evidence>
<dbReference type="CDD" id="cd06257">
    <property type="entry name" value="DnaJ"/>
    <property type="match status" value="1"/>
</dbReference>
<comment type="caution">
    <text evidence="4">The sequence shown here is derived from an EMBL/GenBank/DDBJ whole genome shotgun (WGS) entry which is preliminary data.</text>
</comment>
<keyword evidence="5" id="KW-1185">Reference proteome</keyword>
<feature type="compositionally biased region" description="Low complexity" evidence="2">
    <location>
        <begin position="417"/>
        <end position="431"/>
    </location>
</feature>
<feature type="compositionally biased region" description="Polar residues" evidence="2">
    <location>
        <begin position="387"/>
        <end position="398"/>
    </location>
</feature>
<organism evidence="4 5">
    <name type="scientific">Cyclotella cryptica</name>
    <dbReference type="NCBI Taxonomy" id="29204"/>
    <lineage>
        <taxon>Eukaryota</taxon>
        <taxon>Sar</taxon>
        <taxon>Stramenopiles</taxon>
        <taxon>Ochrophyta</taxon>
        <taxon>Bacillariophyta</taxon>
        <taxon>Coscinodiscophyceae</taxon>
        <taxon>Thalassiosirophycidae</taxon>
        <taxon>Stephanodiscales</taxon>
        <taxon>Stephanodiscaceae</taxon>
        <taxon>Cyclotella</taxon>
    </lineage>
</organism>
<dbReference type="PANTHER" id="PTHR44240">
    <property type="entry name" value="DNAJ DOMAIN (PROKARYOTIC HEAT SHOCK PROTEIN)-RELATED"/>
    <property type="match status" value="1"/>
</dbReference>
<dbReference type="PANTHER" id="PTHR44240:SF10">
    <property type="entry name" value="J DOMAIN-CONTAINING PROTEIN"/>
    <property type="match status" value="1"/>
</dbReference>
<dbReference type="Gene3D" id="1.10.287.110">
    <property type="entry name" value="DnaJ domain"/>
    <property type="match status" value="1"/>
</dbReference>
<evidence type="ECO:0000259" key="3">
    <source>
        <dbReference type="PROSITE" id="PS50076"/>
    </source>
</evidence>
<gene>
    <name evidence="4" type="ORF">HJC23_012973</name>
</gene>
<dbReference type="SMART" id="SM00271">
    <property type="entry name" value="DnaJ"/>
    <property type="match status" value="1"/>
</dbReference>
<feature type="coiled-coil region" evidence="1">
    <location>
        <begin position="291"/>
        <end position="348"/>
    </location>
</feature>
<protein>
    <recommendedName>
        <fullName evidence="3">J domain-containing protein</fullName>
    </recommendedName>
</protein>
<evidence type="ECO:0000256" key="2">
    <source>
        <dbReference type="SAM" id="MobiDB-lite"/>
    </source>
</evidence>
<dbReference type="InterPro" id="IPR052276">
    <property type="entry name" value="Diphthamide-biosynth_chaperone"/>
</dbReference>
<feature type="compositionally biased region" description="Polar residues" evidence="2">
    <location>
        <begin position="463"/>
        <end position="477"/>
    </location>
</feature>
<dbReference type="Pfam" id="PF00226">
    <property type="entry name" value="DnaJ"/>
    <property type="match status" value="1"/>
</dbReference>
<reference evidence="4 5" key="1">
    <citation type="journal article" date="2020" name="G3 (Bethesda)">
        <title>Improved Reference Genome for Cyclotella cryptica CCMP332, a Model for Cell Wall Morphogenesis, Salinity Adaptation, and Lipid Production in Diatoms (Bacillariophyta).</title>
        <authorList>
            <person name="Roberts W.R."/>
            <person name="Downey K.M."/>
            <person name="Ruck E.C."/>
            <person name="Traller J.C."/>
            <person name="Alverson A.J."/>
        </authorList>
    </citation>
    <scope>NUCLEOTIDE SEQUENCE [LARGE SCALE GENOMIC DNA]</scope>
    <source>
        <strain evidence="4 5">CCMP332</strain>
    </source>
</reference>